<evidence type="ECO:0000313" key="2">
    <source>
        <dbReference type="Proteomes" id="UP000838160"/>
    </source>
</evidence>
<evidence type="ECO:0000313" key="1">
    <source>
        <dbReference type="EMBL" id="CAH0529096.1"/>
    </source>
</evidence>
<reference evidence="1" key="1">
    <citation type="submission" date="2021-12" db="EMBL/GenBank/DDBJ databases">
        <authorList>
            <person name="Rodrigo-Torres L."/>
            <person name="Arahal R. D."/>
            <person name="Lucena T."/>
        </authorList>
    </citation>
    <scope>NUCLEOTIDE SEQUENCE</scope>
    <source>
        <strain evidence="1">CECT 8226</strain>
    </source>
</reference>
<accession>A0ABM8ZLU0</accession>
<dbReference type="RefSeq" id="WP_237485902.1">
    <property type="nucleotide sequence ID" value="NZ_CAKLCM010000003.1"/>
</dbReference>
<sequence>MKKLLLSLVAASVVTGCTTPLDEIYETTSSDVNVDNFKTICIFDYTPNIEYSSIKYYKSGSNLIGPVSRVMPKFLNYADRLDGNTIINFEGKQKFGFWPWRLVRPVVYGTAVEWAEKSDTSCKQLGGRVYAIENHQKVIDITGQI</sequence>
<protein>
    <recommendedName>
        <fullName evidence="3">Lipoprotein</fullName>
    </recommendedName>
</protein>
<name>A0ABM8ZLU0_9VIBR</name>
<comment type="caution">
    <text evidence="1">The sequence shown here is derived from an EMBL/GenBank/DDBJ whole genome shotgun (WGS) entry which is preliminary data.</text>
</comment>
<proteinExistence type="predicted"/>
<dbReference type="EMBL" id="CAKLCM010000003">
    <property type="protein sequence ID" value="CAH0529096.1"/>
    <property type="molecule type" value="Genomic_DNA"/>
</dbReference>
<dbReference type="Proteomes" id="UP000838160">
    <property type="component" value="Unassembled WGS sequence"/>
</dbReference>
<organism evidence="1 2">
    <name type="scientific">Vibrio hippocampi</name>
    <dbReference type="NCBI Taxonomy" id="654686"/>
    <lineage>
        <taxon>Bacteria</taxon>
        <taxon>Pseudomonadati</taxon>
        <taxon>Pseudomonadota</taxon>
        <taxon>Gammaproteobacteria</taxon>
        <taxon>Vibrionales</taxon>
        <taxon>Vibrionaceae</taxon>
        <taxon>Vibrio</taxon>
    </lineage>
</organism>
<dbReference type="PROSITE" id="PS51257">
    <property type="entry name" value="PROKAR_LIPOPROTEIN"/>
    <property type="match status" value="1"/>
</dbReference>
<keyword evidence="2" id="KW-1185">Reference proteome</keyword>
<gene>
    <name evidence="1" type="ORF">VHP8226_03049</name>
</gene>
<evidence type="ECO:0008006" key="3">
    <source>
        <dbReference type="Google" id="ProtNLM"/>
    </source>
</evidence>